<dbReference type="EMBL" id="VFOL01000001">
    <property type="protein sequence ID" value="TQL36455.1"/>
    <property type="molecule type" value="Genomic_DNA"/>
</dbReference>
<reference evidence="3 4" key="1">
    <citation type="submission" date="2019-06" db="EMBL/GenBank/DDBJ databases">
        <title>Sequencing the genomes of 1000 actinobacteria strains.</title>
        <authorList>
            <person name="Klenk H.-P."/>
        </authorList>
    </citation>
    <scope>NUCLEOTIDE SEQUENCE [LARGE SCALE GENOMIC DNA]</scope>
    <source>
        <strain evidence="3 4">DSM 44819</strain>
    </source>
</reference>
<gene>
    <name evidence="3" type="ORF">FB564_1551</name>
</gene>
<dbReference type="InterPro" id="IPR005183">
    <property type="entry name" value="DUF305_CopM-like"/>
</dbReference>
<dbReference type="Pfam" id="PF03713">
    <property type="entry name" value="DUF305"/>
    <property type="match status" value="1"/>
</dbReference>
<evidence type="ECO:0000259" key="2">
    <source>
        <dbReference type="Pfam" id="PF03713"/>
    </source>
</evidence>
<accession>A0A542XKS1</accession>
<name>A0A542XKS1_SALAC</name>
<dbReference type="InterPro" id="IPR012347">
    <property type="entry name" value="Ferritin-like"/>
</dbReference>
<dbReference type="AlphaFoldDB" id="A0A542XKS1"/>
<dbReference type="Proteomes" id="UP000315983">
    <property type="component" value="Unassembled WGS sequence"/>
</dbReference>
<dbReference type="Gene3D" id="1.20.1260.10">
    <property type="match status" value="1"/>
</dbReference>
<protein>
    <submittedName>
        <fullName evidence="3">Uncharacterized protein (DUF305 family)</fullName>
    </submittedName>
</protein>
<organism evidence="3 4">
    <name type="scientific">Salinispora arenicola</name>
    <dbReference type="NCBI Taxonomy" id="168697"/>
    <lineage>
        <taxon>Bacteria</taxon>
        <taxon>Bacillati</taxon>
        <taxon>Actinomycetota</taxon>
        <taxon>Actinomycetes</taxon>
        <taxon>Micromonosporales</taxon>
        <taxon>Micromonosporaceae</taxon>
        <taxon>Salinispora</taxon>
    </lineage>
</organism>
<proteinExistence type="predicted"/>
<dbReference type="PANTHER" id="PTHR36933:SF1">
    <property type="entry name" value="SLL0788 PROTEIN"/>
    <property type="match status" value="1"/>
</dbReference>
<evidence type="ECO:0000256" key="1">
    <source>
        <dbReference type="SAM" id="SignalP"/>
    </source>
</evidence>
<sequence length="199" mass="21439">MRRATRAVAALLTAVGAALWMAGCGTSPSTSEPPAPTSEAVQVSTAHNAADVMYLQMMIAHHGQGLELVGLAGTRAQQGEIRTLAAAVQATQDDEVTMMRSWLDTWSKPAAVDHDPAAHAEHGGLPATGPEQIAALRDAAVTDFDRSFINLFVAHQHNAVEMSQWAEERGENPEIRDFARRVRESRADQIAQMLAYLNS</sequence>
<evidence type="ECO:0000313" key="4">
    <source>
        <dbReference type="Proteomes" id="UP000315983"/>
    </source>
</evidence>
<feature type="chain" id="PRO_5038677594" evidence="1">
    <location>
        <begin position="23"/>
        <end position="199"/>
    </location>
</feature>
<feature type="signal peptide" evidence="1">
    <location>
        <begin position="1"/>
        <end position="22"/>
    </location>
</feature>
<feature type="domain" description="DUF305" evidence="2">
    <location>
        <begin position="51"/>
        <end position="196"/>
    </location>
</feature>
<keyword evidence="1" id="KW-0732">Signal</keyword>
<dbReference type="PROSITE" id="PS51257">
    <property type="entry name" value="PROKAR_LIPOPROTEIN"/>
    <property type="match status" value="1"/>
</dbReference>
<evidence type="ECO:0000313" key="3">
    <source>
        <dbReference type="EMBL" id="TQL36455.1"/>
    </source>
</evidence>
<dbReference type="PANTHER" id="PTHR36933">
    <property type="entry name" value="SLL0788 PROTEIN"/>
    <property type="match status" value="1"/>
</dbReference>
<comment type="caution">
    <text evidence="3">The sequence shown here is derived from an EMBL/GenBank/DDBJ whole genome shotgun (WGS) entry which is preliminary data.</text>
</comment>